<evidence type="ECO:0000313" key="3">
    <source>
        <dbReference type="Proteomes" id="UP000032503"/>
    </source>
</evidence>
<organism evidence="2 3">
    <name type="scientific">Agreia bicolorata</name>
    <dbReference type="NCBI Taxonomy" id="110935"/>
    <lineage>
        <taxon>Bacteria</taxon>
        <taxon>Bacillati</taxon>
        <taxon>Actinomycetota</taxon>
        <taxon>Actinomycetes</taxon>
        <taxon>Micrococcales</taxon>
        <taxon>Microbacteriaceae</taxon>
        <taxon>Agreia</taxon>
    </lineage>
</organism>
<dbReference type="PANTHER" id="PTHR34989">
    <property type="entry name" value="PROTEIN HDED"/>
    <property type="match status" value="1"/>
</dbReference>
<feature type="transmembrane region" description="Helical" evidence="1">
    <location>
        <begin position="12"/>
        <end position="33"/>
    </location>
</feature>
<protein>
    <recommendedName>
        <fullName evidence="4">HdeD family acid-resistance protein</fullName>
    </recommendedName>
</protein>
<sequence>MTNSPLAAVAKGIWWAVLLRGIFAVIFGIIALAAPGAALTGVVFVFGIYAIVDGVTAVIHAVQIRTPGSGWGWLLFQGAVSIIAGVVALIFPVLAGVIGGLFALWTIVIYAVMHGALGIGSAAGLADGRNRTIGIVSGLLTLAFGILLGILTLATPGATVLSLIWIVGIYAIVFGVMFIIAAIQLRRGVTTLLGQQSA</sequence>
<keyword evidence="1" id="KW-0472">Membrane</keyword>
<dbReference type="InterPro" id="IPR052712">
    <property type="entry name" value="Acid_resist_chaperone_HdeD"/>
</dbReference>
<dbReference type="Proteomes" id="UP000032503">
    <property type="component" value="Unassembled WGS sequence"/>
</dbReference>
<keyword evidence="1" id="KW-0812">Transmembrane</keyword>
<dbReference type="InterPro" id="IPR005325">
    <property type="entry name" value="DUF308_memb"/>
</dbReference>
<feature type="transmembrane region" description="Helical" evidence="1">
    <location>
        <begin position="39"/>
        <end position="62"/>
    </location>
</feature>
<gene>
    <name evidence="2" type="ORF">TZ00_15870</name>
</gene>
<feature type="transmembrane region" description="Helical" evidence="1">
    <location>
        <begin position="160"/>
        <end position="183"/>
    </location>
</feature>
<feature type="transmembrane region" description="Helical" evidence="1">
    <location>
        <begin position="74"/>
        <end position="98"/>
    </location>
</feature>
<comment type="caution">
    <text evidence="2">The sequence shown here is derived from an EMBL/GenBank/DDBJ whole genome shotgun (WGS) entry which is preliminary data.</text>
</comment>
<keyword evidence="1" id="KW-1133">Transmembrane helix</keyword>
<dbReference type="Pfam" id="PF03729">
    <property type="entry name" value="DUF308"/>
    <property type="match status" value="2"/>
</dbReference>
<dbReference type="RefSeq" id="WP_044443182.1">
    <property type="nucleotide sequence ID" value="NZ_JYFC01000008.1"/>
</dbReference>
<evidence type="ECO:0000313" key="2">
    <source>
        <dbReference type="EMBL" id="KJC63167.1"/>
    </source>
</evidence>
<dbReference type="EMBL" id="JYFC01000008">
    <property type="protein sequence ID" value="KJC63167.1"/>
    <property type="molecule type" value="Genomic_DNA"/>
</dbReference>
<feature type="transmembrane region" description="Helical" evidence="1">
    <location>
        <begin position="133"/>
        <end position="154"/>
    </location>
</feature>
<proteinExistence type="predicted"/>
<evidence type="ECO:0000256" key="1">
    <source>
        <dbReference type="SAM" id="Phobius"/>
    </source>
</evidence>
<keyword evidence="3" id="KW-1185">Reference proteome</keyword>
<name>A0ABR5CC24_9MICO</name>
<dbReference type="PANTHER" id="PTHR34989:SF1">
    <property type="entry name" value="PROTEIN HDED"/>
    <property type="match status" value="1"/>
</dbReference>
<accession>A0ABR5CC24</accession>
<reference evidence="2 3" key="1">
    <citation type="journal article" date="2001" name="Int. J. Syst. Evol. Microbiol.">
        <title>Agreia bicolorata gen. nov., sp. nov., to accommodate actinobacteria isolated from narrow reed grass infected by the nematode Heteroanguina graminophila.</title>
        <authorList>
            <person name="Evtushenko L.I."/>
            <person name="Dorofeeva L.V."/>
            <person name="Dobrovolskaya T.G."/>
            <person name="Streshinskaya G.M."/>
            <person name="Subbotin S.A."/>
            <person name="Tiedje J.M."/>
        </authorList>
    </citation>
    <scope>NUCLEOTIDE SEQUENCE [LARGE SCALE GENOMIC DNA]</scope>
    <source>
        <strain evidence="2 3">VKM Ac-1804</strain>
    </source>
</reference>
<evidence type="ECO:0008006" key="4">
    <source>
        <dbReference type="Google" id="ProtNLM"/>
    </source>
</evidence>
<feature type="transmembrane region" description="Helical" evidence="1">
    <location>
        <begin position="104"/>
        <end position="126"/>
    </location>
</feature>